<feature type="transmembrane region" description="Helical" evidence="2">
    <location>
        <begin position="71"/>
        <end position="91"/>
    </location>
</feature>
<accession>A0A2A2KR17</accession>
<dbReference type="Pfam" id="PF10324">
    <property type="entry name" value="7TM_GPCR_Srw"/>
    <property type="match status" value="1"/>
</dbReference>
<comment type="caution">
    <text evidence="3">The sequence shown here is derived from an EMBL/GenBank/DDBJ whole genome shotgun (WGS) entry which is preliminary data.</text>
</comment>
<evidence type="ECO:0000256" key="1">
    <source>
        <dbReference type="SAM" id="MobiDB-lite"/>
    </source>
</evidence>
<feature type="transmembrane region" description="Helical" evidence="2">
    <location>
        <begin position="34"/>
        <end position="59"/>
    </location>
</feature>
<gene>
    <name evidence="3" type="ORF">WR25_11604</name>
</gene>
<evidence type="ECO:0008006" key="5">
    <source>
        <dbReference type="Google" id="ProtNLM"/>
    </source>
</evidence>
<keyword evidence="2" id="KW-0472">Membrane</keyword>
<dbReference type="InterPro" id="IPR019427">
    <property type="entry name" value="7TM_GPCR_serpentine_rcpt_Srw"/>
</dbReference>
<dbReference type="GO" id="GO:0005886">
    <property type="term" value="C:plasma membrane"/>
    <property type="evidence" value="ECO:0007669"/>
    <property type="project" value="TreeGrafter"/>
</dbReference>
<feature type="transmembrane region" description="Helical" evidence="2">
    <location>
        <begin position="144"/>
        <end position="165"/>
    </location>
</feature>
<dbReference type="OrthoDB" id="5864054at2759"/>
<keyword evidence="2" id="KW-1133">Transmembrane helix</keyword>
<keyword evidence="4" id="KW-1185">Reference proteome</keyword>
<dbReference type="Gene3D" id="1.20.1070.10">
    <property type="entry name" value="Rhodopsin 7-helix transmembrane proteins"/>
    <property type="match status" value="1"/>
</dbReference>
<dbReference type="AlphaFoldDB" id="A0A2A2KR17"/>
<dbReference type="PANTHER" id="PTHR46273">
    <property type="entry name" value="MYOSUPPRESSIN RECEPTOR 1, ISOFORM B-RELATED"/>
    <property type="match status" value="1"/>
</dbReference>
<name>A0A2A2KR17_9BILA</name>
<evidence type="ECO:0000313" key="4">
    <source>
        <dbReference type="Proteomes" id="UP000218231"/>
    </source>
</evidence>
<organism evidence="3 4">
    <name type="scientific">Diploscapter pachys</name>
    <dbReference type="NCBI Taxonomy" id="2018661"/>
    <lineage>
        <taxon>Eukaryota</taxon>
        <taxon>Metazoa</taxon>
        <taxon>Ecdysozoa</taxon>
        <taxon>Nematoda</taxon>
        <taxon>Chromadorea</taxon>
        <taxon>Rhabditida</taxon>
        <taxon>Rhabditina</taxon>
        <taxon>Rhabditomorpha</taxon>
        <taxon>Rhabditoidea</taxon>
        <taxon>Rhabditidae</taxon>
        <taxon>Diploscapter</taxon>
    </lineage>
</organism>
<sequence>MGSCELGSIDLNGALWLEEVVHSVHTVFANIHPYLAVALCIAGTIMNGITVLLAQIRVYTIRRATSMPSEGLSISVTLLIALITFGVVLLINIPNFRAFEIIEMDAAALCAENSTMPEPQVIYNVIAPTEKCNLVRLSLWLNGILFKMCPCIMLTVSIVALLKIIREVSHRRKTLAQVMHKKRMPRDNTTPMLVAVLSIFLLTELPQGILHVGNAAFSRDTFYTPLLFSCVPSSVHKRFMADLEFADLERSHIRPSNMTTDMTRTEQLALTSHRMSATSMLIKTASKDNIHSKMYTNNLLTVDPSKRPPTPRVSVDGPSQSGCVYPNSPSRSVKTQKLSLINYIRSIFRLKRLEMVEETSPERRLQLLRCETANVGY</sequence>
<dbReference type="STRING" id="2018661.A0A2A2KR17"/>
<feature type="compositionally biased region" description="Polar residues" evidence="1">
    <location>
        <begin position="317"/>
        <end position="329"/>
    </location>
</feature>
<reference evidence="3 4" key="1">
    <citation type="journal article" date="2017" name="Curr. Biol.">
        <title>Genome architecture and evolution of a unichromosomal asexual nematode.</title>
        <authorList>
            <person name="Fradin H."/>
            <person name="Zegar C."/>
            <person name="Gutwein M."/>
            <person name="Lucas J."/>
            <person name="Kovtun M."/>
            <person name="Corcoran D."/>
            <person name="Baugh L.R."/>
            <person name="Kiontke K."/>
            <person name="Gunsalus K."/>
            <person name="Fitch D.H."/>
            <person name="Piano F."/>
        </authorList>
    </citation>
    <scope>NUCLEOTIDE SEQUENCE [LARGE SCALE GENOMIC DNA]</scope>
    <source>
        <strain evidence="3">PF1309</strain>
    </source>
</reference>
<dbReference type="SUPFAM" id="SSF81321">
    <property type="entry name" value="Family A G protein-coupled receptor-like"/>
    <property type="match status" value="1"/>
</dbReference>
<keyword evidence="2" id="KW-0812">Transmembrane</keyword>
<protein>
    <recommendedName>
        <fullName evidence="5">G-protein coupled receptors family 1 profile domain-containing protein</fullName>
    </recommendedName>
</protein>
<evidence type="ECO:0000313" key="3">
    <source>
        <dbReference type="EMBL" id="PAV76436.1"/>
    </source>
</evidence>
<feature type="transmembrane region" description="Helical" evidence="2">
    <location>
        <begin position="189"/>
        <end position="210"/>
    </location>
</feature>
<dbReference type="PANTHER" id="PTHR46273:SF16">
    <property type="entry name" value="G-PROTEIN COUPLED RECEPTORS FAMILY 1 PROFILE DOMAIN-CONTAINING PROTEIN"/>
    <property type="match status" value="1"/>
</dbReference>
<evidence type="ECO:0000256" key="2">
    <source>
        <dbReference type="SAM" id="Phobius"/>
    </source>
</evidence>
<dbReference type="EMBL" id="LIAE01007883">
    <property type="protein sequence ID" value="PAV76436.1"/>
    <property type="molecule type" value="Genomic_DNA"/>
</dbReference>
<proteinExistence type="predicted"/>
<dbReference type="Proteomes" id="UP000218231">
    <property type="component" value="Unassembled WGS sequence"/>
</dbReference>
<feature type="region of interest" description="Disordered" evidence="1">
    <location>
        <begin position="300"/>
        <end position="329"/>
    </location>
</feature>
<dbReference type="GO" id="GO:0008528">
    <property type="term" value="F:G protein-coupled peptide receptor activity"/>
    <property type="evidence" value="ECO:0007669"/>
    <property type="project" value="InterPro"/>
</dbReference>
<dbReference type="InterPro" id="IPR053219">
    <property type="entry name" value="GPCR_Dmsr-1"/>
</dbReference>